<evidence type="ECO:0000313" key="1">
    <source>
        <dbReference type="EMBL" id="MED6252547.1"/>
    </source>
</evidence>
<keyword evidence="2" id="KW-1185">Reference proteome</keyword>
<reference evidence="1 2" key="1">
    <citation type="submission" date="2021-07" db="EMBL/GenBank/DDBJ databases">
        <authorList>
            <person name="Palmer J.M."/>
        </authorList>
    </citation>
    <scope>NUCLEOTIDE SEQUENCE [LARGE SCALE GENOMIC DNA]</scope>
    <source>
        <strain evidence="1 2">AT_MEX2019</strain>
        <tissue evidence="1">Muscle</tissue>
    </source>
</reference>
<dbReference type="Proteomes" id="UP001345963">
    <property type="component" value="Unassembled WGS sequence"/>
</dbReference>
<evidence type="ECO:0000313" key="2">
    <source>
        <dbReference type="Proteomes" id="UP001345963"/>
    </source>
</evidence>
<accession>A0ABU7BQ43</accession>
<organism evidence="1 2">
    <name type="scientific">Ataeniobius toweri</name>
    <dbReference type="NCBI Taxonomy" id="208326"/>
    <lineage>
        <taxon>Eukaryota</taxon>
        <taxon>Metazoa</taxon>
        <taxon>Chordata</taxon>
        <taxon>Craniata</taxon>
        <taxon>Vertebrata</taxon>
        <taxon>Euteleostomi</taxon>
        <taxon>Actinopterygii</taxon>
        <taxon>Neopterygii</taxon>
        <taxon>Teleostei</taxon>
        <taxon>Neoteleostei</taxon>
        <taxon>Acanthomorphata</taxon>
        <taxon>Ovalentaria</taxon>
        <taxon>Atherinomorphae</taxon>
        <taxon>Cyprinodontiformes</taxon>
        <taxon>Goodeidae</taxon>
        <taxon>Ataeniobius</taxon>
    </lineage>
</organism>
<name>A0ABU7BQ43_9TELE</name>
<comment type="caution">
    <text evidence="1">The sequence shown here is derived from an EMBL/GenBank/DDBJ whole genome shotgun (WGS) entry which is preliminary data.</text>
</comment>
<gene>
    <name evidence="1" type="ORF">ATANTOWER_013308</name>
</gene>
<protein>
    <submittedName>
        <fullName evidence="1">Uncharacterized protein</fullName>
    </submittedName>
</protein>
<dbReference type="EMBL" id="JAHUTI010061812">
    <property type="protein sequence ID" value="MED6252547.1"/>
    <property type="molecule type" value="Genomic_DNA"/>
</dbReference>
<proteinExistence type="predicted"/>
<sequence>MDDIQYLQILYILYIFPRIPHEDKNIEARDVARYGGARVPPWSQAWGRDSPESAWWPCCSSRDLAGPSPNTVRDQCKEDWVADEGGDLCSPIPGCLGWP</sequence>